<evidence type="ECO:0000256" key="4">
    <source>
        <dbReference type="ARBA" id="ARBA00022989"/>
    </source>
</evidence>
<accession>A0ABN2W1B8</accession>
<keyword evidence="2" id="KW-1003">Cell membrane</keyword>
<evidence type="ECO:0000313" key="8">
    <source>
        <dbReference type="Proteomes" id="UP001500016"/>
    </source>
</evidence>
<evidence type="ECO:0000256" key="5">
    <source>
        <dbReference type="ARBA" id="ARBA00023136"/>
    </source>
</evidence>
<name>A0ABN2W1B8_9ACTN</name>
<dbReference type="EMBL" id="BAAAPE010000009">
    <property type="protein sequence ID" value="GAA2080277.1"/>
    <property type="molecule type" value="Genomic_DNA"/>
</dbReference>
<comment type="caution">
    <text evidence="7">The sequence shown here is derived from an EMBL/GenBank/DDBJ whole genome shotgun (WGS) entry which is preliminary data.</text>
</comment>
<protein>
    <submittedName>
        <fullName evidence="7">Aromatic acid exporter family protein</fullName>
    </submittedName>
</protein>
<proteinExistence type="predicted"/>
<evidence type="ECO:0000256" key="3">
    <source>
        <dbReference type="ARBA" id="ARBA00022692"/>
    </source>
</evidence>
<keyword evidence="5" id="KW-0472">Membrane</keyword>
<evidence type="ECO:0000256" key="1">
    <source>
        <dbReference type="ARBA" id="ARBA00004651"/>
    </source>
</evidence>
<evidence type="ECO:0000256" key="2">
    <source>
        <dbReference type="ARBA" id="ARBA00022475"/>
    </source>
</evidence>
<evidence type="ECO:0000313" key="7">
    <source>
        <dbReference type="EMBL" id="GAA2080277.1"/>
    </source>
</evidence>
<dbReference type="Proteomes" id="UP001500016">
    <property type="component" value="Unassembled WGS sequence"/>
</dbReference>
<comment type="subcellular location">
    <subcellularLocation>
        <location evidence="1">Cell membrane</location>
        <topology evidence="1">Multi-pass membrane protein</topology>
    </subcellularLocation>
</comment>
<keyword evidence="3" id="KW-0812">Transmembrane</keyword>
<keyword evidence="4" id="KW-1133">Transmembrane helix</keyword>
<organism evidence="7 8">
    <name type="scientific">Streptomyces albiaxialis</name>
    <dbReference type="NCBI Taxonomy" id="329523"/>
    <lineage>
        <taxon>Bacteria</taxon>
        <taxon>Bacillati</taxon>
        <taxon>Actinomycetota</taxon>
        <taxon>Actinomycetes</taxon>
        <taxon>Kitasatosporales</taxon>
        <taxon>Streptomycetaceae</taxon>
        <taxon>Streptomyces</taxon>
    </lineage>
</organism>
<evidence type="ECO:0000256" key="6">
    <source>
        <dbReference type="SAM" id="MobiDB-lite"/>
    </source>
</evidence>
<gene>
    <name evidence="7" type="ORF">GCM10009801_38480</name>
</gene>
<dbReference type="Pfam" id="PF06081">
    <property type="entry name" value="ArAE_1"/>
    <property type="match status" value="1"/>
</dbReference>
<sequence>MARAVSGEARGIGRSARAAATGPGRERDLVFQSLKAAFAALVAWTGASLVLDSTLALMAPWVAIVLVQSTVYRSLAHAGQQTAAILVGTLLATLVMRTLDDRMAAMAVVLPVTLLLGNWPRLGTQGIYGATAGLFTLASPEVTLAGAGERAGAALAGAAVGVCVNAFVRPPKYLRSTREAVRGVACEAEEILLAIADGVDDTWDGERAHRWYARARRLPSLVRGVRSALEWSQESRRFHPVRAHRDRIGRLETVSAEVLVTLDKVADHVIDLGRLVVQTHEERRDRAVPDSGVTGPYAEMLRQVATALGAYRRMVVEGAGGSGGEAAEARRELTEAVHAAEATYRRLRTELPQRMSDDPETTALFGSWLLIAHRLTTHLRERTLPQEDCEEASAEASTEEAEASTEESEVEGYERGRGSARPRS</sequence>
<reference evidence="7 8" key="1">
    <citation type="journal article" date="2019" name="Int. J. Syst. Evol. Microbiol.">
        <title>The Global Catalogue of Microorganisms (GCM) 10K type strain sequencing project: providing services to taxonomists for standard genome sequencing and annotation.</title>
        <authorList>
            <consortium name="The Broad Institute Genomics Platform"/>
            <consortium name="The Broad Institute Genome Sequencing Center for Infectious Disease"/>
            <person name="Wu L."/>
            <person name="Ma J."/>
        </authorList>
    </citation>
    <scope>NUCLEOTIDE SEQUENCE [LARGE SCALE GENOMIC DNA]</scope>
    <source>
        <strain evidence="7 8">JCM 15478</strain>
    </source>
</reference>
<dbReference type="InterPro" id="IPR010343">
    <property type="entry name" value="ArAE_1"/>
</dbReference>
<feature type="compositionally biased region" description="Acidic residues" evidence="6">
    <location>
        <begin position="387"/>
        <end position="411"/>
    </location>
</feature>
<keyword evidence="8" id="KW-1185">Reference proteome</keyword>
<feature type="region of interest" description="Disordered" evidence="6">
    <location>
        <begin position="382"/>
        <end position="424"/>
    </location>
</feature>